<evidence type="ECO:0000256" key="1">
    <source>
        <dbReference type="SAM" id="SignalP"/>
    </source>
</evidence>
<dbReference type="Proteomes" id="UP001597196">
    <property type="component" value="Unassembled WGS sequence"/>
</dbReference>
<proteinExistence type="predicted"/>
<comment type="caution">
    <text evidence="3">The sequence shown here is derived from an EMBL/GenBank/DDBJ whole genome shotgun (WGS) entry which is preliminary data.</text>
</comment>
<dbReference type="Pfam" id="PF16555">
    <property type="entry name" value="GramPos_pilinD1"/>
    <property type="match status" value="1"/>
</dbReference>
<dbReference type="Gene3D" id="2.60.40.740">
    <property type="match status" value="1"/>
</dbReference>
<name>A0ABW4CGZ0_9LACO</name>
<dbReference type="RefSeq" id="WP_203637054.1">
    <property type="nucleotide sequence ID" value="NZ_BOLS01000007.1"/>
</dbReference>
<dbReference type="Gene3D" id="2.60.40.10">
    <property type="entry name" value="Immunoglobulins"/>
    <property type="match status" value="1"/>
</dbReference>
<feature type="signal peptide" evidence="1">
    <location>
        <begin position="1"/>
        <end position="28"/>
    </location>
</feature>
<protein>
    <submittedName>
        <fullName evidence="3">Pilin N-terminal domain-containing protein</fullName>
    </submittedName>
</protein>
<dbReference type="InterPro" id="IPR013783">
    <property type="entry name" value="Ig-like_fold"/>
</dbReference>
<evidence type="ECO:0000259" key="2">
    <source>
        <dbReference type="Pfam" id="PF16555"/>
    </source>
</evidence>
<dbReference type="InterPro" id="IPR032364">
    <property type="entry name" value="GramPos_pilinD1_N"/>
</dbReference>
<sequence>MKSATFTKLTRTALAGMMACSMALTAVAATVSTGGVMVRAAENKTVEKTTIELHKKAIYDNTTKENTGSSITYFDNLDPVSGVTFTPYNVTQWVQDNTAKYLSAENAVEYLTANWNQMKVELAGQQLSSEVTADKTGIATFKLPSRTLLTNGQYRNSIYLFEETASAHDDSFMRAAPMVVGLSTELKALDKVIVYPKNVGLEKDLYVNNTIMDDFGAYSFEVGQQLTYKSTMTVPENILHRYEDSDENEQYTYQYLSFLDVMTQAGTDFGGVTSIATTDAPLVNLLDEFNQFGSAVTSNDAAWADTLEGLSNFNADPHAGFYYNFDLGANELTEDVEALLGRITGKTLTFTYTVTINEEAEEHQDIGNNFYVRYHNGQSDFTVSDDAPVIETSGHDFTKISSADDKVKLAGAEFVLSRNLNGTTEYAKFNYDAGNGPDSGEYAPSSITWYTGRDS</sequence>
<evidence type="ECO:0000313" key="4">
    <source>
        <dbReference type="Proteomes" id="UP001597196"/>
    </source>
</evidence>
<gene>
    <name evidence="3" type="ORF">ACFQ4P_07425</name>
</gene>
<accession>A0ABW4CGZ0</accession>
<dbReference type="EMBL" id="JBHTOC010000009">
    <property type="protein sequence ID" value="MFD1430075.1"/>
    <property type="molecule type" value="Genomic_DNA"/>
</dbReference>
<feature type="chain" id="PRO_5046282393" evidence="1">
    <location>
        <begin position="29"/>
        <end position="455"/>
    </location>
</feature>
<keyword evidence="4" id="KW-1185">Reference proteome</keyword>
<organism evidence="3 4">
    <name type="scientific">Lacticaseibacillus mingshuiensis</name>
    <dbReference type="NCBI Taxonomy" id="2799574"/>
    <lineage>
        <taxon>Bacteria</taxon>
        <taxon>Bacillati</taxon>
        <taxon>Bacillota</taxon>
        <taxon>Bacilli</taxon>
        <taxon>Lactobacillales</taxon>
        <taxon>Lactobacillaceae</taxon>
        <taxon>Lacticaseibacillus</taxon>
    </lineage>
</organism>
<reference evidence="4" key="1">
    <citation type="journal article" date="2019" name="Int. J. Syst. Evol. Microbiol.">
        <title>The Global Catalogue of Microorganisms (GCM) 10K type strain sequencing project: providing services to taxonomists for standard genome sequencing and annotation.</title>
        <authorList>
            <consortium name="The Broad Institute Genomics Platform"/>
            <consortium name="The Broad Institute Genome Sequencing Center for Infectious Disease"/>
            <person name="Wu L."/>
            <person name="Ma J."/>
        </authorList>
    </citation>
    <scope>NUCLEOTIDE SEQUENCE [LARGE SCALE GENOMIC DNA]</scope>
    <source>
        <strain evidence="4">CCM 8980</strain>
    </source>
</reference>
<evidence type="ECO:0000313" key="3">
    <source>
        <dbReference type="EMBL" id="MFD1430075.1"/>
    </source>
</evidence>
<keyword evidence="1" id="KW-0732">Signal</keyword>
<feature type="domain" description="Gram-positive pilin subunit D1 N-terminal" evidence="2">
    <location>
        <begin position="47"/>
        <end position="199"/>
    </location>
</feature>